<organism evidence="11 12">
    <name type="scientific">Trichomonas vaginalis (strain ATCC PRA-98 / G3)</name>
    <dbReference type="NCBI Taxonomy" id="412133"/>
    <lineage>
        <taxon>Eukaryota</taxon>
        <taxon>Metamonada</taxon>
        <taxon>Parabasalia</taxon>
        <taxon>Trichomonadida</taxon>
        <taxon>Trichomonadidae</taxon>
        <taxon>Trichomonas</taxon>
    </lineage>
</organism>
<accession>A2FBZ3</accession>
<dbReference type="GO" id="GO:0046872">
    <property type="term" value="F:metal ion binding"/>
    <property type="evidence" value="ECO:0007669"/>
    <property type="project" value="UniProtKB-KW"/>
</dbReference>
<evidence type="ECO:0000256" key="4">
    <source>
        <dbReference type="ARBA" id="ARBA00022801"/>
    </source>
</evidence>
<evidence type="ECO:0000256" key="8">
    <source>
        <dbReference type="PIRSR" id="PIRSR601577-2"/>
    </source>
</evidence>
<feature type="binding site" evidence="8">
    <location>
        <position position="291"/>
    </location>
    <ligand>
        <name>Zn(2+)</name>
        <dbReference type="ChEBI" id="CHEBI:29105"/>
        <note>catalytic</note>
    </ligand>
</feature>
<evidence type="ECO:0000256" key="6">
    <source>
        <dbReference type="ARBA" id="ARBA00023049"/>
    </source>
</evidence>
<comment type="cofactor">
    <cofactor evidence="8">
        <name>Zn(2+)</name>
        <dbReference type="ChEBI" id="CHEBI:29105"/>
    </cofactor>
    <text evidence="8">Binds 1 zinc ion per subunit.</text>
</comment>
<dbReference type="OrthoDB" id="527990at2759"/>
<keyword evidence="10" id="KW-0472">Membrane</keyword>
<dbReference type="GO" id="GO:0004222">
    <property type="term" value="F:metalloendopeptidase activity"/>
    <property type="evidence" value="ECO:0007669"/>
    <property type="project" value="InterPro"/>
</dbReference>
<feature type="compositionally biased region" description="Basic and acidic residues" evidence="9">
    <location>
        <begin position="631"/>
        <end position="643"/>
    </location>
</feature>
<dbReference type="OMA" id="PHAEAYS"/>
<keyword evidence="2" id="KW-0645">Protease</keyword>
<keyword evidence="4" id="KW-0378">Hydrolase</keyword>
<evidence type="ECO:0000256" key="3">
    <source>
        <dbReference type="ARBA" id="ARBA00022723"/>
    </source>
</evidence>
<evidence type="ECO:0000256" key="1">
    <source>
        <dbReference type="ARBA" id="ARBA00005860"/>
    </source>
</evidence>
<dbReference type="eggNOG" id="KOG2556">
    <property type="taxonomic scope" value="Eukaryota"/>
</dbReference>
<dbReference type="Gene3D" id="3.10.170.20">
    <property type="match status" value="1"/>
</dbReference>
<feature type="binding site" evidence="8">
    <location>
        <position position="206"/>
    </location>
    <ligand>
        <name>Zn(2+)</name>
        <dbReference type="ChEBI" id="CHEBI:29105"/>
        <note>catalytic</note>
    </ligand>
</feature>
<dbReference type="VEuPathDB" id="TrichDB:TVAGG3_0488370"/>
<dbReference type="InParanoid" id="A2FBZ3"/>
<sequence length="698" mass="78494">MFFLFVLANSHAFQCMHNENEYWLVPKIDLASIKHQKRKLTESSWRNIRIKIVTDFITWELDDEFKCKTVGQTISWERGTHLCTEDDFLNASRRANFLRTLDNVRIYLEKLLKVIPVTGSITMDSAGSYTFTYSPLKSYTGYDLILPVVLKNFGGDSPLAMAGPTGYERTYKRPISGIIYLNTKKIPDNTQSESTWQRWYFQVLIHEICHVLGVTGSMFSSYHPYENSQPYSNPTCQLTIHKKSFTFLTTPYSHIFAKKRYGVETFSNGTHSCPSGIEIEDGGNEGTSGSHLEGRAFYSELMTGQTMSAATGPFERLTDAVMAILQDTGNYKCDWRYAQPLVWGNPESTIGGQPINDFATGVPSKVFPSHYMKKPTGDNLGGTGFNFKTWGSWLPLQKDSAVSCPSRFRKYDQYCGPARYEFYNPSRADFQYNKYIFDFINVTYPSKSCPDGQAILPGASQYNNVFDVCAPYTCNKYDSYTMRVTALGKTTTITCDKNNVGKAFTYQIPIEFNGQQSPRDRTAYCVHPEIFCRTVKLHEMTFAADPFDPNSVQLKDPYKTPTPTPRTPTPKTPTPRTPTPKTPTPKTPTPKTPTPKPLEPMISTPTKSESEYEPYVTSSPEHSVVSPDQDVENKGSGDQDESKSNSSKLGFKTMKWIIIGAATGMIVIIIVVAVIIVCKAKGNKQPSSDDVLHQEFLV</sequence>
<evidence type="ECO:0000313" key="11">
    <source>
        <dbReference type="EMBL" id="EAX97592.1"/>
    </source>
</evidence>
<feature type="binding site" evidence="8">
    <location>
        <position position="210"/>
    </location>
    <ligand>
        <name>Zn(2+)</name>
        <dbReference type="ChEBI" id="CHEBI:29105"/>
        <note>catalytic</note>
    </ligand>
</feature>
<reference evidence="11" key="2">
    <citation type="journal article" date="2007" name="Science">
        <title>Draft genome sequence of the sexually transmitted pathogen Trichomonas vaginalis.</title>
        <authorList>
            <person name="Carlton J.M."/>
            <person name="Hirt R.P."/>
            <person name="Silva J.C."/>
            <person name="Delcher A.L."/>
            <person name="Schatz M."/>
            <person name="Zhao Q."/>
            <person name="Wortman J.R."/>
            <person name="Bidwell S.L."/>
            <person name="Alsmark U.C.M."/>
            <person name="Besteiro S."/>
            <person name="Sicheritz-Ponten T."/>
            <person name="Noel C.J."/>
            <person name="Dacks J.B."/>
            <person name="Foster P.G."/>
            <person name="Simillion C."/>
            <person name="Van de Peer Y."/>
            <person name="Miranda-Saavedra D."/>
            <person name="Barton G.J."/>
            <person name="Westrop G.D."/>
            <person name="Mueller S."/>
            <person name="Dessi D."/>
            <person name="Fiori P.L."/>
            <person name="Ren Q."/>
            <person name="Paulsen I."/>
            <person name="Zhang H."/>
            <person name="Bastida-Corcuera F.D."/>
            <person name="Simoes-Barbosa A."/>
            <person name="Brown M.T."/>
            <person name="Hayes R.D."/>
            <person name="Mukherjee M."/>
            <person name="Okumura C.Y."/>
            <person name="Schneider R."/>
            <person name="Smith A.J."/>
            <person name="Vanacova S."/>
            <person name="Villalvazo M."/>
            <person name="Haas B.J."/>
            <person name="Pertea M."/>
            <person name="Feldblyum T.V."/>
            <person name="Utterback T.R."/>
            <person name="Shu C.L."/>
            <person name="Osoegawa K."/>
            <person name="de Jong P.J."/>
            <person name="Hrdy I."/>
            <person name="Horvathova L."/>
            <person name="Zubacova Z."/>
            <person name="Dolezal P."/>
            <person name="Malik S.B."/>
            <person name="Logsdon J.M. Jr."/>
            <person name="Henze K."/>
            <person name="Gupta A."/>
            <person name="Wang C.C."/>
            <person name="Dunne R.L."/>
            <person name="Upcroft J.A."/>
            <person name="Upcroft P."/>
            <person name="White O."/>
            <person name="Salzberg S.L."/>
            <person name="Tang P."/>
            <person name="Chiu C.-H."/>
            <person name="Lee Y.-S."/>
            <person name="Embley T.M."/>
            <person name="Coombs G.H."/>
            <person name="Mottram J.C."/>
            <person name="Tachezy J."/>
            <person name="Fraser-Liggett C.M."/>
            <person name="Johnson P.J."/>
        </authorList>
    </citation>
    <scope>NUCLEOTIDE SEQUENCE [LARGE SCALE GENOMIC DNA]</scope>
    <source>
        <strain evidence="11">G3</strain>
    </source>
</reference>
<dbReference type="GO" id="GO:0016020">
    <property type="term" value="C:membrane"/>
    <property type="evidence" value="ECO:0007669"/>
    <property type="project" value="InterPro"/>
</dbReference>
<keyword evidence="10" id="KW-0812">Transmembrane</keyword>
<dbReference type="InterPro" id="IPR001577">
    <property type="entry name" value="Peptidase_M8"/>
</dbReference>
<dbReference type="Pfam" id="PF01457">
    <property type="entry name" value="Peptidase_M8"/>
    <property type="match status" value="1"/>
</dbReference>
<dbReference type="GO" id="GO:0006508">
    <property type="term" value="P:proteolysis"/>
    <property type="evidence" value="ECO:0007669"/>
    <property type="project" value="UniProtKB-KW"/>
</dbReference>
<keyword evidence="6 8" id="KW-0482">Metalloprotease</keyword>
<dbReference type="Proteomes" id="UP000001542">
    <property type="component" value="Unassembled WGS sequence"/>
</dbReference>
<keyword evidence="12" id="KW-1185">Reference proteome</keyword>
<evidence type="ECO:0000256" key="7">
    <source>
        <dbReference type="PIRSR" id="PIRSR601577-1"/>
    </source>
</evidence>
<proteinExistence type="inferred from homology"/>
<dbReference type="AlphaFoldDB" id="A2FBZ3"/>
<keyword evidence="3 8" id="KW-0479">Metal-binding</keyword>
<dbReference type="SMR" id="A2FBZ3"/>
<evidence type="ECO:0000256" key="10">
    <source>
        <dbReference type="SAM" id="Phobius"/>
    </source>
</evidence>
<dbReference type="KEGG" id="tva:4755378"/>
<feature type="transmembrane region" description="Helical" evidence="10">
    <location>
        <begin position="656"/>
        <end position="678"/>
    </location>
</feature>
<keyword evidence="10" id="KW-1133">Transmembrane helix</keyword>
<name>A2FBZ3_TRIV3</name>
<dbReference type="PANTHER" id="PTHR10942">
    <property type="entry name" value="LEISHMANOLYSIN-LIKE PEPTIDASE"/>
    <property type="match status" value="1"/>
</dbReference>
<feature type="compositionally biased region" description="Pro residues" evidence="9">
    <location>
        <begin position="560"/>
        <end position="598"/>
    </location>
</feature>
<comment type="similarity">
    <text evidence="1">Belongs to the peptidase M8 family.</text>
</comment>
<evidence type="ECO:0000256" key="2">
    <source>
        <dbReference type="ARBA" id="ARBA00022670"/>
    </source>
</evidence>
<evidence type="ECO:0000256" key="5">
    <source>
        <dbReference type="ARBA" id="ARBA00022833"/>
    </source>
</evidence>
<dbReference type="GO" id="GO:0008233">
    <property type="term" value="F:peptidase activity"/>
    <property type="evidence" value="ECO:0000318"/>
    <property type="project" value="GO_Central"/>
</dbReference>
<dbReference type="VEuPathDB" id="TrichDB:TVAG_064330"/>
<gene>
    <name evidence="11" type="ORF">TVAG_064330</name>
</gene>
<protein>
    <submittedName>
        <fullName evidence="11">GP63-like</fullName>
    </submittedName>
</protein>
<evidence type="ECO:0000313" key="12">
    <source>
        <dbReference type="Proteomes" id="UP000001542"/>
    </source>
</evidence>
<dbReference type="GO" id="GO:0007155">
    <property type="term" value="P:cell adhesion"/>
    <property type="evidence" value="ECO:0007669"/>
    <property type="project" value="InterPro"/>
</dbReference>
<dbReference type="RefSeq" id="XP_001310522.1">
    <property type="nucleotide sequence ID" value="XM_001310521.1"/>
</dbReference>
<dbReference type="PANTHER" id="PTHR10942:SF0">
    <property type="entry name" value="LEISHMANOLYSIN-LIKE PEPTIDASE"/>
    <property type="match status" value="1"/>
</dbReference>
<feature type="region of interest" description="Disordered" evidence="9">
    <location>
        <begin position="546"/>
        <end position="646"/>
    </location>
</feature>
<reference evidence="11" key="1">
    <citation type="submission" date="2006-10" db="EMBL/GenBank/DDBJ databases">
        <authorList>
            <person name="Amadeo P."/>
            <person name="Zhao Q."/>
            <person name="Wortman J."/>
            <person name="Fraser-Liggett C."/>
            <person name="Carlton J."/>
        </authorList>
    </citation>
    <scope>NUCLEOTIDE SEQUENCE</scope>
    <source>
        <strain evidence="11">G3</strain>
    </source>
</reference>
<evidence type="ECO:0000256" key="9">
    <source>
        <dbReference type="SAM" id="MobiDB-lite"/>
    </source>
</evidence>
<feature type="active site" evidence="7">
    <location>
        <position position="207"/>
    </location>
</feature>
<dbReference type="GO" id="GO:0005737">
    <property type="term" value="C:cytoplasm"/>
    <property type="evidence" value="ECO:0000318"/>
    <property type="project" value="GO_Central"/>
</dbReference>
<dbReference type="FunFam" id="3.90.132.10:FF:000007">
    <property type="entry name" value="GP63-like"/>
    <property type="match status" value="1"/>
</dbReference>
<dbReference type="Gene3D" id="3.90.132.10">
    <property type="entry name" value="Leishmanolysin , domain 2"/>
    <property type="match status" value="1"/>
</dbReference>
<dbReference type="SUPFAM" id="SSF55486">
    <property type="entry name" value="Metalloproteases ('zincins'), catalytic domain"/>
    <property type="match status" value="1"/>
</dbReference>
<keyword evidence="5 8" id="KW-0862">Zinc</keyword>
<dbReference type="EMBL" id="DS113709">
    <property type="protein sequence ID" value="EAX97592.1"/>
    <property type="molecule type" value="Genomic_DNA"/>
</dbReference>
<dbReference type="FunFam" id="3.10.170.20:FF:000003">
    <property type="entry name" value="GP63-like"/>
    <property type="match status" value="1"/>
</dbReference>